<organism evidence="2 3">
    <name type="scientific">Pisolithus microcarpus 441</name>
    <dbReference type="NCBI Taxonomy" id="765257"/>
    <lineage>
        <taxon>Eukaryota</taxon>
        <taxon>Fungi</taxon>
        <taxon>Dikarya</taxon>
        <taxon>Basidiomycota</taxon>
        <taxon>Agaricomycotina</taxon>
        <taxon>Agaricomycetes</taxon>
        <taxon>Agaricomycetidae</taxon>
        <taxon>Boletales</taxon>
        <taxon>Sclerodermatineae</taxon>
        <taxon>Pisolithaceae</taxon>
        <taxon>Pisolithus</taxon>
    </lineage>
</organism>
<proteinExistence type="predicted"/>
<name>A0A0C9YBI1_9AGAM</name>
<reference evidence="3" key="2">
    <citation type="submission" date="2015-01" db="EMBL/GenBank/DDBJ databases">
        <title>Evolutionary Origins and Diversification of the Mycorrhizal Mutualists.</title>
        <authorList>
            <consortium name="DOE Joint Genome Institute"/>
            <consortium name="Mycorrhizal Genomics Consortium"/>
            <person name="Kohler A."/>
            <person name="Kuo A."/>
            <person name="Nagy L.G."/>
            <person name="Floudas D."/>
            <person name="Copeland A."/>
            <person name="Barry K.W."/>
            <person name="Cichocki N."/>
            <person name="Veneault-Fourrey C."/>
            <person name="LaButti K."/>
            <person name="Lindquist E.A."/>
            <person name="Lipzen A."/>
            <person name="Lundell T."/>
            <person name="Morin E."/>
            <person name="Murat C."/>
            <person name="Riley R."/>
            <person name="Ohm R."/>
            <person name="Sun H."/>
            <person name="Tunlid A."/>
            <person name="Henrissat B."/>
            <person name="Grigoriev I.V."/>
            <person name="Hibbett D.S."/>
            <person name="Martin F."/>
        </authorList>
    </citation>
    <scope>NUCLEOTIDE SEQUENCE [LARGE SCALE GENOMIC DNA]</scope>
    <source>
        <strain evidence="3">441</strain>
    </source>
</reference>
<feature type="compositionally biased region" description="Basic and acidic residues" evidence="1">
    <location>
        <begin position="200"/>
        <end position="211"/>
    </location>
</feature>
<dbReference type="Proteomes" id="UP000054018">
    <property type="component" value="Unassembled WGS sequence"/>
</dbReference>
<gene>
    <name evidence="2" type="ORF">PISMIDRAFT_19607</name>
</gene>
<feature type="compositionally biased region" description="Basic and acidic residues" evidence="1">
    <location>
        <begin position="132"/>
        <end position="145"/>
    </location>
</feature>
<accession>A0A0C9YBI1</accession>
<keyword evidence="3" id="KW-1185">Reference proteome</keyword>
<dbReference type="HOGENOM" id="CLU_937241_0_0_1"/>
<feature type="compositionally biased region" description="Low complexity" evidence="1">
    <location>
        <begin position="7"/>
        <end position="21"/>
    </location>
</feature>
<feature type="region of interest" description="Disordered" evidence="1">
    <location>
        <begin position="1"/>
        <end position="28"/>
    </location>
</feature>
<dbReference type="AlphaFoldDB" id="A0A0C9YBI1"/>
<reference evidence="2 3" key="1">
    <citation type="submission" date="2014-04" db="EMBL/GenBank/DDBJ databases">
        <authorList>
            <consortium name="DOE Joint Genome Institute"/>
            <person name="Kuo A."/>
            <person name="Kohler A."/>
            <person name="Costa M.D."/>
            <person name="Nagy L.G."/>
            <person name="Floudas D."/>
            <person name="Copeland A."/>
            <person name="Barry K.W."/>
            <person name="Cichocki N."/>
            <person name="Veneault-Fourrey C."/>
            <person name="LaButti K."/>
            <person name="Lindquist E.A."/>
            <person name="Lipzen A."/>
            <person name="Lundell T."/>
            <person name="Morin E."/>
            <person name="Murat C."/>
            <person name="Sun H."/>
            <person name="Tunlid A."/>
            <person name="Henrissat B."/>
            <person name="Grigoriev I.V."/>
            <person name="Hibbett D.S."/>
            <person name="Martin F."/>
            <person name="Nordberg H.P."/>
            <person name="Cantor M.N."/>
            <person name="Hua S.X."/>
        </authorList>
    </citation>
    <scope>NUCLEOTIDE SEQUENCE [LARGE SCALE GENOMIC DNA]</scope>
    <source>
        <strain evidence="2 3">441</strain>
    </source>
</reference>
<sequence length="297" mass="31792">MSRNSDTATTPPSIPMPSISTGKQTADGIPNEALVDLLTSDGIDDPPPTSTIPQVRVMADGATLRDESRRFDFEKICSVFEGQNRTESPGGILAGPSELDQWVLDSLGGGTQTDMVEDLNTFKANPVSATEQDSRPDRSGYHDIEGAVPLNDAPPPCDDLTTPFSFDQLNDTLGSASDEMHTLHQQYGQLQKLVAGRLGKGNELKGSERKMPQKVASKAQDSKTYGDATALSDLRAPDTTVRDVTDTGPQIAIGGGSGHGPKKVGDQRSLDSLRSKMSIDGTSFSPCHRKYDERPAF</sequence>
<protein>
    <submittedName>
        <fullName evidence="2">Uncharacterized protein</fullName>
    </submittedName>
</protein>
<evidence type="ECO:0000313" key="3">
    <source>
        <dbReference type="Proteomes" id="UP000054018"/>
    </source>
</evidence>
<feature type="compositionally biased region" description="Basic and acidic residues" evidence="1">
    <location>
        <begin position="263"/>
        <end position="274"/>
    </location>
</feature>
<dbReference type="OrthoDB" id="3225650at2759"/>
<dbReference type="EMBL" id="KN834241">
    <property type="protein sequence ID" value="KIK11334.1"/>
    <property type="molecule type" value="Genomic_DNA"/>
</dbReference>
<feature type="region of interest" description="Disordered" evidence="1">
    <location>
        <begin position="200"/>
        <end position="297"/>
    </location>
</feature>
<evidence type="ECO:0000313" key="2">
    <source>
        <dbReference type="EMBL" id="KIK11334.1"/>
    </source>
</evidence>
<feature type="region of interest" description="Disordered" evidence="1">
    <location>
        <begin position="125"/>
        <end position="165"/>
    </location>
</feature>
<evidence type="ECO:0000256" key="1">
    <source>
        <dbReference type="SAM" id="MobiDB-lite"/>
    </source>
</evidence>